<dbReference type="Proteomes" id="UP000277212">
    <property type="component" value="Unassembled WGS sequence"/>
</dbReference>
<proteinExistence type="predicted"/>
<accession>A0A3M2RQL9</accession>
<evidence type="ECO:0000313" key="3">
    <source>
        <dbReference type="Proteomes" id="UP000277212"/>
    </source>
</evidence>
<gene>
    <name evidence="2" type="ORF">CDV36_012828</name>
</gene>
<reference evidence="2 3" key="1">
    <citation type="submission" date="2017-06" db="EMBL/GenBank/DDBJ databases">
        <title>Comparative genomic analysis of Ambrosia Fusariam Clade fungi.</title>
        <authorList>
            <person name="Stajich J.E."/>
            <person name="Carrillo J."/>
            <person name="Kijimoto T."/>
            <person name="Eskalen A."/>
            <person name="O'Donnell K."/>
            <person name="Kasson M."/>
        </authorList>
    </citation>
    <scope>NUCLEOTIDE SEQUENCE [LARGE SCALE GENOMIC DNA]</scope>
    <source>
        <strain evidence="2">UCR3666</strain>
    </source>
</reference>
<protein>
    <submittedName>
        <fullName evidence="2">Uncharacterized protein</fullName>
    </submittedName>
</protein>
<comment type="caution">
    <text evidence="2">The sequence shown here is derived from an EMBL/GenBank/DDBJ whole genome shotgun (WGS) entry which is preliminary data.</text>
</comment>
<feature type="compositionally biased region" description="Low complexity" evidence="1">
    <location>
        <begin position="1"/>
        <end position="10"/>
    </location>
</feature>
<organism evidence="2 3">
    <name type="scientific">Fusarium kuroshium</name>
    <dbReference type="NCBI Taxonomy" id="2010991"/>
    <lineage>
        <taxon>Eukaryota</taxon>
        <taxon>Fungi</taxon>
        <taxon>Dikarya</taxon>
        <taxon>Ascomycota</taxon>
        <taxon>Pezizomycotina</taxon>
        <taxon>Sordariomycetes</taxon>
        <taxon>Hypocreomycetidae</taxon>
        <taxon>Hypocreales</taxon>
        <taxon>Nectriaceae</taxon>
        <taxon>Fusarium</taxon>
        <taxon>Fusarium solani species complex</taxon>
    </lineage>
</organism>
<evidence type="ECO:0000256" key="1">
    <source>
        <dbReference type="SAM" id="MobiDB-lite"/>
    </source>
</evidence>
<evidence type="ECO:0000313" key="2">
    <source>
        <dbReference type="EMBL" id="RMJ07584.1"/>
    </source>
</evidence>
<dbReference type="EMBL" id="NKUJ01000333">
    <property type="protein sequence ID" value="RMJ07584.1"/>
    <property type="molecule type" value="Genomic_DNA"/>
</dbReference>
<dbReference type="AlphaFoldDB" id="A0A3M2RQL9"/>
<keyword evidence="3" id="KW-1185">Reference proteome</keyword>
<name>A0A3M2RQL9_9HYPO</name>
<feature type="region of interest" description="Disordered" evidence="1">
    <location>
        <begin position="1"/>
        <end position="22"/>
    </location>
</feature>
<sequence length="56" mass="5988">QADASTTTEPPYQPPAYEPPSYRAPAVLPNEIIIQQGNRGGGVEKQPFRGKCNSCG</sequence>
<feature type="non-terminal residue" evidence="2">
    <location>
        <position position="1"/>
    </location>
</feature>